<dbReference type="InterPro" id="IPR002893">
    <property type="entry name" value="Znf_MYND"/>
</dbReference>
<keyword evidence="3" id="KW-0862">Zinc</keyword>
<dbReference type="Proteomes" id="UP000332933">
    <property type="component" value="Unassembled WGS sequence"/>
</dbReference>
<dbReference type="GO" id="GO:0008270">
    <property type="term" value="F:zinc ion binding"/>
    <property type="evidence" value="ECO:0007669"/>
    <property type="project" value="UniProtKB-KW"/>
</dbReference>
<gene>
    <name evidence="7" type="primary">Aste57867_11075</name>
    <name evidence="6" type="ORF">As57867_011033</name>
    <name evidence="7" type="ORF">ASTE57867_11075</name>
</gene>
<evidence type="ECO:0000259" key="5">
    <source>
        <dbReference type="PROSITE" id="PS50865"/>
    </source>
</evidence>
<keyword evidence="8" id="KW-1185">Reference proteome</keyword>
<keyword evidence="1" id="KW-0479">Metal-binding</keyword>
<evidence type="ECO:0000256" key="2">
    <source>
        <dbReference type="ARBA" id="ARBA00022771"/>
    </source>
</evidence>
<reference evidence="6" key="2">
    <citation type="submission" date="2019-06" db="EMBL/GenBank/DDBJ databases">
        <title>Genomics analysis of Aphanomyces spp. identifies a new class of oomycete effector associated with host adaptation.</title>
        <authorList>
            <person name="Gaulin E."/>
        </authorList>
    </citation>
    <scope>NUCLEOTIDE SEQUENCE</scope>
    <source>
        <strain evidence="6">CBS 578.67</strain>
    </source>
</reference>
<evidence type="ECO:0000256" key="4">
    <source>
        <dbReference type="PROSITE-ProRule" id="PRU00134"/>
    </source>
</evidence>
<dbReference type="AlphaFoldDB" id="A0A485KS41"/>
<proteinExistence type="predicted"/>
<feature type="domain" description="MYND-type" evidence="5">
    <location>
        <begin position="236"/>
        <end position="274"/>
    </location>
</feature>
<dbReference type="PROSITE" id="PS50865">
    <property type="entry name" value="ZF_MYND_2"/>
    <property type="match status" value="1"/>
</dbReference>
<dbReference type="Gene3D" id="6.10.140.2220">
    <property type="match status" value="1"/>
</dbReference>
<evidence type="ECO:0000313" key="8">
    <source>
        <dbReference type="Proteomes" id="UP000332933"/>
    </source>
</evidence>
<sequence length="279" mass="31498">MEGRAVLRQRLLDAGVMMRYDYAWRQGEFGSQVDRLTGCVLRFLYLAGTWTDHLALRVACRSLTPSPALTAALETACRLMQFTLVGEEDDFTTPPHVTFCFIGPTEMGRVDELLFPITADGIYFFLVGDAECLPPPTSGEDERIRGLSAFGIGRELQGCMEVRQCKAMAHYVCEFREAPHIDTLGAVMDQFDVPQSNLMVHTEKWEVYVADSSPIDADVDADEDAFWQRQAKGKVCDNCREARAKLMRCVRCQNAYYCSRECQKEAWKLHKGDCGRPAH</sequence>
<evidence type="ECO:0000313" key="7">
    <source>
        <dbReference type="EMBL" id="VFT87942.1"/>
    </source>
</evidence>
<dbReference type="Pfam" id="PF01753">
    <property type="entry name" value="zf-MYND"/>
    <property type="match status" value="1"/>
</dbReference>
<evidence type="ECO:0000256" key="1">
    <source>
        <dbReference type="ARBA" id="ARBA00022723"/>
    </source>
</evidence>
<name>A0A485KS41_9STRA</name>
<protein>
    <submittedName>
        <fullName evidence="7">Aste57867_11075 protein</fullName>
    </submittedName>
</protein>
<dbReference type="EMBL" id="VJMH01005250">
    <property type="protein sequence ID" value="KAF0698282.1"/>
    <property type="molecule type" value="Genomic_DNA"/>
</dbReference>
<evidence type="ECO:0000256" key="3">
    <source>
        <dbReference type="ARBA" id="ARBA00022833"/>
    </source>
</evidence>
<organism evidence="7 8">
    <name type="scientific">Aphanomyces stellatus</name>
    <dbReference type="NCBI Taxonomy" id="120398"/>
    <lineage>
        <taxon>Eukaryota</taxon>
        <taxon>Sar</taxon>
        <taxon>Stramenopiles</taxon>
        <taxon>Oomycota</taxon>
        <taxon>Saprolegniomycetes</taxon>
        <taxon>Saprolegniales</taxon>
        <taxon>Verrucalvaceae</taxon>
        <taxon>Aphanomyces</taxon>
    </lineage>
</organism>
<reference evidence="7 8" key="1">
    <citation type="submission" date="2019-03" db="EMBL/GenBank/DDBJ databases">
        <authorList>
            <person name="Gaulin E."/>
            <person name="Dumas B."/>
        </authorList>
    </citation>
    <scope>NUCLEOTIDE SEQUENCE [LARGE SCALE GENOMIC DNA]</scope>
    <source>
        <strain evidence="7">CBS 568.67</strain>
    </source>
</reference>
<dbReference type="SUPFAM" id="SSF144232">
    <property type="entry name" value="HIT/MYND zinc finger-like"/>
    <property type="match status" value="1"/>
</dbReference>
<dbReference type="OrthoDB" id="58802at2759"/>
<evidence type="ECO:0000313" key="6">
    <source>
        <dbReference type="EMBL" id="KAF0698282.1"/>
    </source>
</evidence>
<dbReference type="EMBL" id="CAADRA010005271">
    <property type="protein sequence ID" value="VFT87942.1"/>
    <property type="molecule type" value="Genomic_DNA"/>
</dbReference>
<keyword evidence="2 4" id="KW-0863">Zinc-finger</keyword>
<accession>A0A485KS41</accession>
<dbReference type="PROSITE" id="PS01360">
    <property type="entry name" value="ZF_MYND_1"/>
    <property type="match status" value="1"/>
</dbReference>